<reference evidence="2 3" key="1">
    <citation type="submission" date="2020-08" db="EMBL/GenBank/DDBJ databases">
        <title>Bridging the membrane lipid divide: bacteria of the FCB group superphylum have the potential to synthesize archaeal ether lipids.</title>
        <authorList>
            <person name="Villanueva L."/>
            <person name="Von Meijenfeldt F.A.B."/>
            <person name="Westbye A.B."/>
            <person name="Yadav S."/>
            <person name="Hopmans E.C."/>
            <person name="Dutilh B.E."/>
            <person name="Sinninghe Damste J.S."/>
        </authorList>
    </citation>
    <scope>NUCLEOTIDE SEQUENCE [LARGE SCALE GENOMIC DNA]</scope>
    <source>
        <strain evidence="2">NIOZ-UU27</strain>
    </source>
</reference>
<dbReference type="InterPro" id="IPR029063">
    <property type="entry name" value="SAM-dependent_MTases_sf"/>
</dbReference>
<dbReference type="GO" id="GO:0003676">
    <property type="term" value="F:nucleic acid binding"/>
    <property type="evidence" value="ECO:0007669"/>
    <property type="project" value="InterPro"/>
</dbReference>
<name>A0A8J6T712_9DELT</name>
<dbReference type="Pfam" id="PF13847">
    <property type="entry name" value="Methyltransf_31"/>
    <property type="match status" value="1"/>
</dbReference>
<accession>A0A8J6T712</accession>
<dbReference type="InterPro" id="IPR025714">
    <property type="entry name" value="Methyltranfer_dom"/>
</dbReference>
<dbReference type="GO" id="GO:0008168">
    <property type="term" value="F:methyltransferase activity"/>
    <property type="evidence" value="ECO:0007669"/>
    <property type="project" value="UniProtKB-KW"/>
</dbReference>
<dbReference type="EMBL" id="JACNJD010000195">
    <property type="protein sequence ID" value="MBC8177186.1"/>
    <property type="molecule type" value="Genomic_DNA"/>
</dbReference>
<keyword evidence="2" id="KW-0808">Transferase</keyword>
<dbReference type="PROSITE" id="PS00092">
    <property type="entry name" value="N6_MTASE"/>
    <property type="match status" value="1"/>
</dbReference>
<proteinExistence type="predicted"/>
<dbReference type="PANTHER" id="PTHR47739">
    <property type="entry name" value="TRNA1(VAL) (ADENINE(37)-N6)-METHYLTRANSFERASE"/>
    <property type="match status" value="1"/>
</dbReference>
<evidence type="ECO:0000259" key="1">
    <source>
        <dbReference type="Pfam" id="PF13847"/>
    </source>
</evidence>
<dbReference type="Gene3D" id="3.40.50.150">
    <property type="entry name" value="Vaccinia Virus protein VP39"/>
    <property type="match status" value="1"/>
</dbReference>
<sequence>MKSYNSLEIKLRPDECVDHFLEGRLRLIQSKDGYRFSIDAILLSEFATIRAGDVVIDLGTGCGVILLSLLLKRPVGHAFGIEIQEGLASQAMRNALLNGFGDRMGVILGDTRFPPMADESADVIICNPPYRKVRSGRVNPDPRRAIARHEILASIDDVLRAARSLLRKKGRLALIYPSVRLVDILVRLRRFGLEPKRVQLNYPDLKSGAKLALIEASLGGRPGLEILPPLLGQGDFSISSRP</sequence>
<dbReference type="AlphaFoldDB" id="A0A8J6T712"/>
<dbReference type="CDD" id="cd02440">
    <property type="entry name" value="AdoMet_MTases"/>
    <property type="match status" value="1"/>
</dbReference>
<gene>
    <name evidence="2" type="ORF">H8E19_07245</name>
</gene>
<feature type="domain" description="Methyltransferase" evidence="1">
    <location>
        <begin position="51"/>
        <end position="178"/>
    </location>
</feature>
<dbReference type="Proteomes" id="UP000650524">
    <property type="component" value="Unassembled WGS sequence"/>
</dbReference>
<comment type="caution">
    <text evidence="2">The sequence shown here is derived from an EMBL/GenBank/DDBJ whole genome shotgun (WGS) entry which is preliminary data.</text>
</comment>
<keyword evidence="2" id="KW-0489">Methyltransferase</keyword>
<dbReference type="PANTHER" id="PTHR47739:SF1">
    <property type="entry name" value="TRNA1(VAL) (ADENINE(37)-N6)-METHYLTRANSFERASE"/>
    <property type="match status" value="1"/>
</dbReference>
<dbReference type="GO" id="GO:0032259">
    <property type="term" value="P:methylation"/>
    <property type="evidence" value="ECO:0007669"/>
    <property type="project" value="UniProtKB-KW"/>
</dbReference>
<dbReference type="InterPro" id="IPR050210">
    <property type="entry name" value="tRNA_Adenine-N(6)_MTase"/>
</dbReference>
<protein>
    <submittedName>
        <fullName evidence="2">Methyltransferase domain-containing protein</fullName>
    </submittedName>
</protein>
<dbReference type="InterPro" id="IPR002052">
    <property type="entry name" value="DNA_methylase_N6_adenine_CS"/>
</dbReference>
<organism evidence="2 3">
    <name type="scientific">Candidatus Desulfacyla euxinica</name>
    <dbReference type="NCBI Taxonomy" id="2841693"/>
    <lineage>
        <taxon>Bacteria</taxon>
        <taxon>Deltaproteobacteria</taxon>
        <taxon>Candidatus Desulfacyla</taxon>
    </lineage>
</organism>
<evidence type="ECO:0000313" key="2">
    <source>
        <dbReference type="EMBL" id="MBC8177186.1"/>
    </source>
</evidence>
<dbReference type="SUPFAM" id="SSF53335">
    <property type="entry name" value="S-adenosyl-L-methionine-dependent methyltransferases"/>
    <property type="match status" value="1"/>
</dbReference>
<evidence type="ECO:0000313" key="3">
    <source>
        <dbReference type="Proteomes" id="UP000650524"/>
    </source>
</evidence>